<sequence length="668" mass="68433">MRLSLDAAHPLSPTALALLTASCVAASEPSPAARAPVSVALAPVPLQAPAPAAAEPRVDPSAPLELPPSTIPPAAWIEAPLEKPQRALVDRSLFGEHREIALGAHVAVLAATGGDAGAAGGAGVGAFAVHEALGVVGPLKLPARFAWVGIAGVQDDALYVATPEGALHRAAGVKDALRPDGFAPRGGVPGATAWDAAGGLIAAAAGERVSVSADEGRSFTSAVVAPGRTVRAVLVRPDGALAAAVEVPARGARPAALDTFLSSDRGQTWRRSAFQPRTIERAGSWIWNGDATCPAVLSRNGREWTRAADAEVLYRLLPLGDALHLSTSIRATAAGSFRTAVFPPAPEPPARGAAAVGREPPCKEDDTFGMGGIMGGYGASCEGALCLLAGAPPRPPPTRTWIATFGDGLCDPASARPPGSVCATHLTRPPTFAVVDHIASTVTPIAAPEGCRQPAALHNAAGIGVLICRGGSGGASIFVRGAQGPWHAEGSQAMPAEGLEPLVAPDGTLVLLGRTLAANTRQREPLLALVRSPLPLGTAQAWRRVVVPDGVAALPAPGGAAILARSPAASAGRRLELALDRPGHPALALARDVEVDQDLMRMEVQDRRVRFRVLPKPAPEVPGRPRPVPPERREARWHALTYGGALVPETPAAATPPVEERRFGPAGR</sequence>
<evidence type="ECO:0000256" key="2">
    <source>
        <dbReference type="SAM" id="SignalP"/>
    </source>
</evidence>
<feature type="region of interest" description="Disordered" evidence="1">
    <location>
        <begin position="642"/>
        <end position="668"/>
    </location>
</feature>
<keyword evidence="2" id="KW-0732">Signal</keyword>
<dbReference type="EMBL" id="CP012673">
    <property type="protein sequence ID" value="AUX41639.1"/>
    <property type="molecule type" value="Genomic_DNA"/>
</dbReference>
<dbReference type="AlphaFoldDB" id="A0A2L0EQR2"/>
<feature type="compositionally biased region" description="Basic and acidic residues" evidence="1">
    <location>
        <begin position="658"/>
        <end position="668"/>
    </location>
</feature>
<name>A0A2L0EQR2_SORCE</name>
<organism evidence="3 4">
    <name type="scientific">Sorangium cellulosum</name>
    <name type="common">Polyangium cellulosum</name>
    <dbReference type="NCBI Taxonomy" id="56"/>
    <lineage>
        <taxon>Bacteria</taxon>
        <taxon>Pseudomonadati</taxon>
        <taxon>Myxococcota</taxon>
        <taxon>Polyangia</taxon>
        <taxon>Polyangiales</taxon>
        <taxon>Polyangiaceae</taxon>
        <taxon>Sorangium</taxon>
    </lineage>
</organism>
<evidence type="ECO:0000313" key="3">
    <source>
        <dbReference type="EMBL" id="AUX41639.1"/>
    </source>
</evidence>
<dbReference type="SUPFAM" id="SSF110296">
    <property type="entry name" value="Oligoxyloglucan reducing end-specific cellobiohydrolase"/>
    <property type="match status" value="1"/>
</dbReference>
<evidence type="ECO:0000313" key="4">
    <source>
        <dbReference type="Proteomes" id="UP000238348"/>
    </source>
</evidence>
<feature type="chain" id="PRO_5014610278" description="Secreted protein" evidence="2">
    <location>
        <begin position="27"/>
        <end position="668"/>
    </location>
</feature>
<reference evidence="3 4" key="1">
    <citation type="submission" date="2015-09" db="EMBL/GenBank/DDBJ databases">
        <title>Sorangium comparison.</title>
        <authorList>
            <person name="Zaburannyi N."/>
            <person name="Bunk B."/>
            <person name="Overmann J."/>
            <person name="Mueller R."/>
        </authorList>
    </citation>
    <scope>NUCLEOTIDE SEQUENCE [LARGE SCALE GENOMIC DNA]</scope>
    <source>
        <strain evidence="3 4">So ce26</strain>
    </source>
</reference>
<dbReference type="OrthoDB" id="5491563at2"/>
<feature type="compositionally biased region" description="Low complexity" evidence="1">
    <location>
        <begin position="647"/>
        <end position="657"/>
    </location>
</feature>
<dbReference type="PROSITE" id="PS51257">
    <property type="entry name" value="PROKAR_LIPOPROTEIN"/>
    <property type="match status" value="1"/>
</dbReference>
<dbReference type="RefSeq" id="WP_104980103.1">
    <property type="nucleotide sequence ID" value="NZ_CP012673.1"/>
</dbReference>
<gene>
    <name evidence="3" type="ORF">SOCE26_030610</name>
</gene>
<protein>
    <recommendedName>
        <fullName evidence="5">Secreted protein</fullName>
    </recommendedName>
</protein>
<evidence type="ECO:0008006" key="5">
    <source>
        <dbReference type="Google" id="ProtNLM"/>
    </source>
</evidence>
<feature type="signal peptide" evidence="2">
    <location>
        <begin position="1"/>
        <end position="26"/>
    </location>
</feature>
<evidence type="ECO:0000256" key="1">
    <source>
        <dbReference type="SAM" id="MobiDB-lite"/>
    </source>
</evidence>
<proteinExistence type="predicted"/>
<dbReference type="Proteomes" id="UP000238348">
    <property type="component" value="Chromosome"/>
</dbReference>
<accession>A0A2L0EQR2</accession>